<dbReference type="NCBIfam" id="TIGR01988">
    <property type="entry name" value="Ubi-OHases"/>
    <property type="match status" value="1"/>
</dbReference>
<dbReference type="Proteomes" id="UP000288279">
    <property type="component" value="Unassembled WGS sequence"/>
</dbReference>
<dbReference type="InterPro" id="IPR002938">
    <property type="entry name" value="FAD-bd"/>
</dbReference>
<evidence type="ECO:0000256" key="2">
    <source>
        <dbReference type="ARBA" id="ARBA00004749"/>
    </source>
</evidence>
<gene>
    <name evidence="9" type="ORF">CWI83_10000</name>
</gene>
<comment type="caution">
    <text evidence="9">The sequence shown here is derived from an EMBL/GenBank/DDBJ whole genome shotgun (WGS) entry which is preliminary data.</text>
</comment>
<dbReference type="SUPFAM" id="SSF51905">
    <property type="entry name" value="FAD/NAD(P)-binding domain"/>
    <property type="match status" value="1"/>
</dbReference>
<dbReference type="InterPro" id="IPR010971">
    <property type="entry name" value="UbiH/COQ6"/>
</dbReference>
<feature type="domain" description="FAD-binding" evidence="8">
    <location>
        <begin position="7"/>
        <end position="333"/>
    </location>
</feature>
<dbReference type="Gene3D" id="3.50.50.60">
    <property type="entry name" value="FAD/NAD(P)-binding domain"/>
    <property type="match status" value="2"/>
</dbReference>
<organism evidence="9 10">
    <name type="scientific">Pseudidiomarina taiwanensis</name>
    <dbReference type="NCBI Taxonomy" id="337250"/>
    <lineage>
        <taxon>Bacteria</taxon>
        <taxon>Pseudomonadati</taxon>
        <taxon>Pseudomonadota</taxon>
        <taxon>Gammaproteobacteria</taxon>
        <taxon>Alteromonadales</taxon>
        <taxon>Idiomarinaceae</taxon>
        <taxon>Pseudidiomarina</taxon>
    </lineage>
</organism>
<protein>
    <recommendedName>
        <fullName evidence="8">FAD-binding domain-containing protein</fullName>
    </recommendedName>
</protein>
<evidence type="ECO:0000259" key="8">
    <source>
        <dbReference type="Pfam" id="PF01494"/>
    </source>
</evidence>
<evidence type="ECO:0000256" key="6">
    <source>
        <dbReference type="ARBA" id="ARBA00023002"/>
    </source>
</evidence>
<dbReference type="Pfam" id="PF01494">
    <property type="entry name" value="FAD_binding_3"/>
    <property type="match status" value="1"/>
</dbReference>
<evidence type="ECO:0000256" key="5">
    <source>
        <dbReference type="ARBA" id="ARBA00022827"/>
    </source>
</evidence>
<dbReference type="UniPathway" id="UPA00232"/>
<dbReference type="InterPro" id="IPR018168">
    <property type="entry name" value="Ubi_Hdrlase_CS"/>
</dbReference>
<dbReference type="InterPro" id="IPR036188">
    <property type="entry name" value="FAD/NAD-bd_sf"/>
</dbReference>
<reference evidence="9 10" key="1">
    <citation type="journal article" date="2011" name="Front. Microbiol.">
        <title>Genomic signatures of strain selection and enhancement in Bacillus atrophaeus var. globigii, a historical biowarfare simulant.</title>
        <authorList>
            <person name="Gibbons H.S."/>
            <person name="Broomall S.M."/>
            <person name="McNew L.A."/>
            <person name="Daligault H."/>
            <person name="Chapman C."/>
            <person name="Bruce D."/>
            <person name="Karavis M."/>
            <person name="Krepps M."/>
            <person name="McGregor P.A."/>
            <person name="Hong C."/>
            <person name="Park K.H."/>
            <person name="Akmal A."/>
            <person name="Feldman A."/>
            <person name="Lin J.S."/>
            <person name="Chang W.E."/>
            <person name="Higgs B.W."/>
            <person name="Demirev P."/>
            <person name="Lindquist J."/>
            <person name="Liem A."/>
            <person name="Fochler E."/>
            <person name="Read T.D."/>
            <person name="Tapia R."/>
            <person name="Johnson S."/>
            <person name="Bishop-Lilly K.A."/>
            <person name="Detter C."/>
            <person name="Han C."/>
            <person name="Sozhamannan S."/>
            <person name="Rosenzweig C.N."/>
            <person name="Skowronski E.W."/>
        </authorList>
    </citation>
    <scope>NUCLEOTIDE SEQUENCE [LARGE SCALE GENOMIC DNA]</scope>
    <source>
        <strain evidence="9 10">PIT1</strain>
    </source>
</reference>
<keyword evidence="5" id="KW-0274">FAD</keyword>
<proteinExistence type="inferred from homology"/>
<dbReference type="GO" id="GO:0019168">
    <property type="term" value="F:2-polyprenylphenol 6-hydroxylase activity"/>
    <property type="evidence" value="ECO:0007669"/>
    <property type="project" value="TreeGrafter"/>
</dbReference>
<dbReference type="PANTHER" id="PTHR43876:SF7">
    <property type="entry name" value="UBIQUINONE BIOSYNTHESIS MONOOXYGENASE COQ6, MITOCHONDRIAL"/>
    <property type="match status" value="1"/>
</dbReference>
<dbReference type="GO" id="GO:0006744">
    <property type="term" value="P:ubiquinone biosynthetic process"/>
    <property type="evidence" value="ECO:0007669"/>
    <property type="project" value="UniProtKB-UniPathway"/>
</dbReference>
<evidence type="ECO:0000313" key="9">
    <source>
        <dbReference type="EMBL" id="RUO75698.1"/>
    </source>
</evidence>
<keyword evidence="6" id="KW-0560">Oxidoreductase</keyword>
<dbReference type="PRINTS" id="PR00420">
    <property type="entry name" value="RNGMNOXGNASE"/>
</dbReference>
<keyword evidence="7" id="KW-0503">Monooxygenase</keyword>
<evidence type="ECO:0000313" key="10">
    <source>
        <dbReference type="Proteomes" id="UP000288279"/>
    </source>
</evidence>
<keyword evidence="10" id="KW-1185">Reference proteome</keyword>
<evidence type="ECO:0000256" key="1">
    <source>
        <dbReference type="ARBA" id="ARBA00001974"/>
    </source>
</evidence>
<dbReference type="OrthoDB" id="9769565at2"/>
<keyword evidence="4" id="KW-0285">Flavoprotein</keyword>
<evidence type="ECO:0000256" key="4">
    <source>
        <dbReference type="ARBA" id="ARBA00022630"/>
    </source>
</evidence>
<comment type="cofactor">
    <cofactor evidence="1">
        <name>FAD</name>
        <dbReference type="ChEBI" id="CHEBI:57692"/>
    </cofactor>
</comment>
<dbReference type="AlphaFoldDB" id="A0A432ZCM3"/>
<dbReference type="PROSITE" id="PS01304">
    <property type="entry name" value="UBIH"/>
    <property type="match status" value="1"/>
</dbReference>
<sequence>MKMKHMVLVGAGMVGLSLAVGLRQQGHRVTLIERGQRPVFGTEPELRVSAIAHTSRDLLVSLDTWQGLPAQRLGPYQAMEVWDYDSFGRIQFSAAEVNQDDLGSIVENKVLEQILWDRALAAQVEFLTGVSVSAVEQDQQQVQLRLDDGREITADYLFAADGGKSTVRSLLHIPQTFWDYEQTAIVATIAISHPHQNTARQVFLPTGPVAWLPLADPNQVSLVWSADTARAQQLLALSAEDFVRELQVVSDQCLGDLSLHSERLSFPLRMQYAQTWLVQRALILGDAAHTIHPLAGQGANLGLADVKSLLKVTATEFSQRDLRDWERERKAAAVTMIGTMEAFKRGFGTPNPALKFARGLGLRVADKFAPLKQTLIKSALG</sequence>
<dbReference type="InterPro" id="IPR051205">
    <property type="entry name" value="UbiH/COQ6_monooxygenase"/>
</dbReference>
<comment type="similarity">
    <text evidence="3">Belongs to the UbiH/COQ6 family.</text>
</comment>
<name>A0A432ZCM3_9GAMM</name>
<dbReference type="EMBL" id="PIQG01000005">
    <property type="protein sequence ID" value="RUO75698.1"/>
    <property type="molecule type" value="Genomic_DNA"/>
</dbReference>
<dbReference type="RefSeq" id="WP_126828592.1">
    <property type="nucleotide sequence ID" value="NZ_PIQG01000005.1"/>
</dbReference>
<evidence type="ECO:0000256" key="7">
    <source>
        <dbReference type="ARBA" id="ARBA00023033"/>
    </source>
</evidence>
<dbReference type="GO" id="GO:0071949">
    <property type="term" value="F:FAD binding"/>
    <property type="evidence" value="ECO:0007669"/>
    <property type="project" value="InterPro"/>
</dbReference>
<comment type="pathway">
    <text evidence="2">Cofactor biosynthesis; ubiquinone biosynthesis.</text>
</comment>
<evidence type="ECO:0000256" key="3">
    <source>
        <dbReference type="ARBA" id="ARBA00005349"/>
    </source>
</evidence>
<accession>A0A432ZCM3</accession>
<dbReference type="PANTHER" id="PTHR43876">
    <property type="entry name" value="UBIQUINONE BIOSYNTHESIS MONOOXYGENASE COQ6, MITOCHONDRIAL"/>
    <property type="match status" value="1"/>
</dbReference>